<evidence type="ECO:0000256" key="1">
    <source>
        <dbReference type="ARBA" id="ARBA00004196"/>
    </source>
</evidence>
<evidence type="ECO:0000256" key="4">
    <source>
        <dbReference type="ARBA" id="ARBA00022729"/>
    </source>
</evidence>
<accession>A0ABT6LUG3</accession>
<evidence type="ECO:0000313" key="6">
    <source>
        <dbReference type="EMBL" id="MDH6219089.1"/>
    </source>
</evidence>
<evidence type="ECO:0000313" key="7">
    <source>
        <dbReference type="Proteomes" id="UP001160499"/>
    </source>
</evidence>
<proteinExistence type="inferred from homology"/>
<keyword evidence="4" id="KW-0732">Signal</keyword>
<evidence type="ECO:0000256" key="2">
    <source>
        <dbReference type="ARBA" id="ARBA00008814"/>
    </source>
</evidence>
<dbReference type="InterPro" id="IPR002491">
    <property type="entry name" value="ABC_transptr_periplasmic_BD"/>
</dbReference>
<gene>
    <name evidence="6" type="ORF">M2283_006423</name>
</gene>
<dbReference type="PANTHER" id="PTHR30532:SF24">
    <property type="entry name" value="FERRIC ENTEROBACTIN-BINDING PERIPLASMIC PROTEIN FEPB"/>
    <property type="match status" value="1"/>
</dbReference>
<dbReference type="PROSITE" id="PS50983">
    <property type="entry name" value="FE_B12_PBP"/>
    <property type="match status" value="1"/>
</dbReference>
<dbReference type="EMBL" id="JARXVH010000011">
    <property type="protein sequence ID" value="MDH6219089.1"/>
    <property type="molecule type" value="Genomic_DNA"/>
</dbReference>
<comment type="subcellular location">
    <subcellularLocation>
        <location evidence="1">Cell envelope</location>
    </subcellularLocation>
</comment>
<dbReference type="InterPro" id="IPR051313">
    <property type="entry name" value="Bact_iron-sidero_bind"/>
</dbReference>
<feature type="domain" description="Fe/B12 periplasmic-binding" evidence="5">
    <location>
        <begin position="78"/>
        <end position="351"/>
    </location>
</feature>
<keyword evidence="7" id="KW-1185">Reference proteome</keyword>
<evidence type="ECO:0000259" key="5">
    <source>
        <dbReference type="PROSITE" id="PS50983"/>
    </source>
</evidence>
<comment type="caution">
    <text evidence="6">The sequence shown here is derived from an EMBL/GenBank/DDBJ whole genome shotgun (WGS) entry which is preliminary data.</text>
</comment>
<keyword evidence="3" id="KW-0813">Transport</keyword>
<dbReference type="PANTHER" id="PTHR30532">
    <property type="entry name" value="IRON III DICITRATE-BINDING PERIPLASMIC PROTEIN"/>
    <property type="match status" value="1"/>
</dbReference>
<dbReference type="SUPFAM" id="SSF53807">
    <property type="entry name" value="Helical backbone' metal receptor"/>
    <property type="match status" value="1"/>
</dbReference>
<evidence type="ECO:0000256" key="3">
    <source>
        <dbReference type="ARBA" id="ARBA00022448"/>
    </source>
</evidence>
<organism evidence="6 7">
    <name type="scientific">Streptomyces pseudovenezuelae</name>
    <dbReference type="NCBI Taxonomy" id="67350"/>
    <lineage>
        <taxon>Bacteria</taxon>
        <taxon>Bacillati</taxon>
        <taxon>Actinomycetota</taxon>
        <taxon>Actinomycetes</taxon>
        <taxon>Kitasatosporales</taxon>
        <taxon>Streptomycetaceae</taxon>
        <taxon>Streptomyces</taxon>
        <taxon>Streptomyces aurantiacus group</taxon>
    </lineage>
</organism>
<dbReference type="Gene3D" id="3.40.50.1980">
    <property type="entry name" value="Nitrogenase molybdenum iron protein domain"/>
    <property type="match status" value="2"/>
</dbReference>
<protein>
    <submittedName>
        <fullName evidence="6">Iron complex transport system substrate-binding protein</fullName>
    </submittedName>
</protein>
<sequence>MTLPTPGEKGSTAMSRSLRTTLLSITLIAGLAACGSVKDDDSGSSTDAAKAEGSSSAAFPVTIKHKFGNTKISSAPKRVLVIGNGGTDDIDALYALGVTPIAVSKDTFASDGVYPWLKGKLDTKKTKLLDTVNGVDFEEVAALQPDLILATSDFTLDKDYKKLSAVAPTIGYETAWGQQTWQQHVEVVGKAVGKETQAEQVVKDTEAAVAKVKAAHPGLDGKTYSLSIGNTPAKIYTIASEEDFAAKLMSELGLGLTPSIKNIKTVSGSPTGELSFEQLDKLDADLVVIAFTTKDLQKAFESSTLVKNMSALKKDNYFVTDVETISQLRSPSALGIPWALNNLEPGFAKLDK</sequence>
<name>A0ABT6LUG3_9ACTN</name>
<dbReference type="Proteomes" id="UP001160499">
    <property type="component" value="Unassembled WGS sequence"/>
</dbReference>
<dbReference type="Pfam" id="PF01497">
    <property type="entry name" value="Peripla_BP_2"/>
    <property type="match status" value="1"/>
</dbReference>
<comment type="similarity">
    <text evidence="2">Belongs to the bacterial solute-binding protein 8 family.</text>
</comment>
<reference evidence="6 7" key="1">
    <citation type="submission" date="2023-04" db="EMBL/GenBank/DDBJ databases">
        <title>Forest soil microbial communities from Buena Vista Peninsula, Colon Province, Panama.</title>
        <authorList>
            <person name="Bouskill N."/>
        </authorList>
    </citation>
    <scope>NUCLEOTIDE SEQUENCE [LARGE SCALE GENOMIC DNA]</scope>
    <source>
        <strain evidence="6 7">GGS1</strain>
    </source>
</reference>